<feature type="non-terminal residue" evidence="1">
    <location>
        <position position="1"/>
    </location>
</feature>
<evidence type="ECO:0000313" key="1">
    <source>
        <dbReference type="EMBL" id="GAG80935.1"/>
    </source>
</evidence>
<comment type="caution">
    <text evidence="1">The sequence shown here is derived from an EMBL/GenBank/DDBJ whole genome shotgun (WGS) entry which is preliminary data.</text>
</comment>
<reference evidence="1" key="1">
    <citation type="journal article" date="2014" name="Front. Microbiol.">
        <title>High frequency of phylogenetically diverse reductive dehalogenase-homologous genes in deep subseafloor sedimentary metagenomes.</title>
        <authorList>
            <person name="Kawai M."/>
            <person name="Futagami T."/>
            <person name="Toyoda A."/>
            <person name="Takaki Y."/>
            <person name="Nishi S."/>
            <person name="Hori S."/>
            <person name="Arai W."/>
            <person name="Tsubouchi T."/>
            <person name="Morono Y."/>
            <person name="Uchiyama I."/>
            <person name="Ito T."/>
            <person name="Fujiyama A."/>
            <person name="Inagaki F."/>
            <person name="Takami H."/>
        </authorList>
    </citation>
    <scope>NUCLEOTIDE SEQUENCE</scope>
    <source>
        <strain evidence="1">Expedition CK06-06</strain>
    </source>
</reference>
<dbReference type="EMBL" id="BART01009785">
    <property type="protein sequence ID" value="GAG80935.1"/>
    <property type="molecule type" value="Genomic_DNA"/>
</dbReference>
<accession>X1AE93</accession>
<gene>
    <name evidence="1" type="ORF">S01H4_21574</name>
</gene>
<sequence>AGPEEDQDILHSMVRHEQSYMHWIEKETAGEEGAHSRTPDVGAVIIVQK</sequence>
<name>X1AE93_9ZZZZ</name>
<proteinExistence type="predicted"/>
<dbReference type="AlphaFoldDB" id="X1AE93"/>
<organism evidence="1">
    <name type="scientific">marine sediment metagenome</name>
    <dbReference type="NCBI Taxonomy" id="412755"/>
    <lineage>
        <taxon>unclassified sequences</taxon>
        <taxon>metagenomes</taxon>
        <taxon>ecological metagenomes</taxon>
    </lineage>
</organism>
<protein>
    <submittedName>
        <fullName evidence="1">Uncharacterized protein</fullName>
    </submittedName>
</protein>